<dbReference type="InterPro" id="IPR011008">
    <property type="entry name" value="Dimeric_a/b-barrel"/>
</dbReference>
<keyword evidence="2" id="KW-1185">Reference proteome</keyword>
<name>A0ABQ2XV91_9ACTN</name>
<sequence>MQFLVIGKYTEPGTLLPEDRMPTLINDRVLPALETLAQWEEKGETVKAGGIFAGQRVGAFFLEAESGEEVGQLLSSLPFWHDVTWDVTPMQSFRSTIERETRVLEQAQAGAA</sequence>
<comment type="caution">
    <text evidence="1">The sequence shown here is derived from an EMBL/GenBank/DDBJ whole genome shotgun (WGS) entry which is preliminary data.</text>
</comment>
<proteinExistence type="predicted"/>
<dbReference type="RefSeq" id="WP_190054759.1">
    <property type="nucleotide sequence ID" value="NZ_BMWC01000018.1"/>
</dbReference>
<accession>A0ABQ2XV91</accession>
<protein>
    <recommendedName>
        <fullName evidence="3">Muconolactone isomerase domain-containing protein</fullName>
    </recommendedName>
</protein>
<organism evidence="1 2">
    <name type="scientific">Streptomyces lomondensis</name>
    <dbReference type="NCBI Taxonomy" id="68229"/>
    <lineage>
        <taxon>Bacteria</taxon>
        <taxon>Bacillati</taxon>
        <taxon>Actinomycetota</taxon>
        <taxon>Actinomycetes</taxon>
        <taxon>Kitasatosporales</taxon>
        <taxon>Streptomycetaceae</taxon>
        <taxon>Streptomyces</taxon>
    </lineage>
</organism>
<evidence type="ECO:0008006" key="3">
    <source>
        <dbReference type="Google" id="ProtNLM"/>
    </source>
</evidence>
<dbReference type="Proteomes" id="UP000617743">
    <property type="component" value="Unassembled WGS sequence"/>
</dbReference>
<dbReference type="Gene3D" id="3.30.70.1060">
    <property type="entry name" value="Dimeric alpha+beta barrel"/>
    <property type="match status" value="1"/>
</dbReference>
<gene>
    <name evidence="1" type="ORF">GCM10010383_75050</name>
</gene>
<evidence type="ECO:0000313" key="2">
    <source>
        <dbReference type="Proteomes" id="UP000617743"/>
    </source>
</evidence>
<evidence type="ECO:0000313" key="1">
    <source>
        <dbReference type="EMBL" id="GGX33715.1"/>
    </source>
</evidence>
<reference evidence="2" key="1">
    <citation type="journal article" date="2019" name="Int. J. Syst. Evol. Microbiol.">
        <title>The Global Catalogue of Microorganisms (GCM) 10K type strain sequencing project: providing services to taxonomists for standard genome sequencing and annotation.</title>
        <authorList>
            <consortium name="The Broad Institute Genomics Platform"/>
            <consortium name="The Broad Institute Genome Sequencing Center for Infectious Disease"/>
            <person name="Wu L."/>
            <person name="Ma J."/>
        </authorList>
    </citation>
    <scope>NUCLEOTIDE SEQUENCE [LARGE SCALE GENOMIC DNA]</scope>
    <source>
        <strain evidence="2">JCM 4866</strain>
    </source>
</reference>
<dbReference type="EMBL" id="BMWC01000018">
    <property type="protein sequence ID" value="GGX33715.1"/>
    <property type="molecule type" value="Genomic_DNA"/>
</dbReference>
<dbReference type="SUPFAM" id="SSF54909">
    <property type="entry name" value="Dimeric alpha+beta barrel"/>
    <property type="match status" value="1"/>
</dbReference>